<dbReference type="Proteomes" id="UP001501759">
    <property type="component" value="Unassembled WGS sequence"/>
</dbReference>
<proteinExistence type="predicted"/>
<name>A0ABP9IK54_9ACTN</name>
<evidence type="ECO:0000313" key="4">
    <source>
        <dbReference type="EMBL" id="GAA5000145.1"/>
    </source>
</evidence>
<dbReference type="Pfam" id="PF01471">
    <property type="entry name" value="PG_binding_1"/>
    <property type="match status" value="1"/>
</dbReference>
<feature type="compositionally biased region" description="Low complexity" evidence="1">
    <location>
        <begin position="71"/>
        <end position="95"/>
    </location>
</feature>
<dbReference type="SUPFAM" id="SSF47090">
    <property type="entry name" value="PGBD-like"/>
    <property type="match status" value="1"/>
</dbReference>
<dbReference type="EMBL" id="BAABKB010000002">
    <property type="protein sequence ID" value="GAA5000145.1"/>
    <property type="molecule type" value="Genomic_DNA"/>
</dbReference>
<protein>
    <submittedName>
        <fullName evidence="4">Peptidoglycan-binding domain-containing protein</fullName>
    </submittedName>
</protein>
<comment type="caution">
    <text evidence="4">The sequence shown here is derived from an EMBL/GenBank/DDBJ whole genome shotgun (WGS) entry which is preliminary data.</text>
</comment>
<feature type="region of interest" description="Disordered" evidence="1">
    <location>
        <begin position="201"/>
        <end position="305"/>
    </location>
</feature>
<keyword evidence="2" id="KW-0472">Membrane</keyword>
<keyword evidence="5" id="KW-1185">Reference proteome</keyword>
<keyword evidence="2" id="KW-1133">Transmembrane helix</keyword>
<organism evidence="4 5">
    <name type="scientific">Streptomyces siamensis</name>
    <dbReference type="NCBI Taxonomy" id="1274986"/>
    <lineage>
        <taxon>Bacteria</taxon>
        <taxon>Bacillati</taxon>
        <taxon>Actinomycetota</taxon>
        <taxon>Actinomycetes</taxon>
        <taxon>Kitasatosporales</taxon>
        <taxon>Streptomycetaceae</taxon>
        <taxon>Streptomyces</taxon>
    </lineage>
</organism>
<evidence type="ECO:0000256" key="2">
    <source>
        <dbReference type="SAM" id="Phobius"/>
    </source>
</evidence>
<keyword evidence="2" id="KW-0812">Transmembrane</keyword>
<dbReference type="RefSeq" id="WP_345642862.1">
    <property type="nucleotide sequence ID" value="NZ_BAABKB010000002.1"/>
</dbReference>
<reference evidence="5" key="1">
    <citation type="journal article" date="2019" name="Int. J. Syst. Evol. Microbiol.">
        <title>The Global Catalogue of Microorganisms (GCM) 10K type strain sequencing project: providing services to taxonomists for standard genome sequencing and annotation.</title>
        <authorList>
            <consortium name="The Broad Institute Genomics Platform"/>
            <consortium name="The Broad Institute Genome Sequencing Center for Infectious Disease"/>
            <person name="Wu L."/>
            <person name="Ma J."/>
        </authorList>
    </citation>
    <scope>NUCLEOTIDE SEQUENCE [LARGE SCALE GENOMIC DNA]</scope>
    <source>
        <strain evidence="5">JCM 18409</strain>
    </source>
</reference>
<feature type="compositionally biased region" description="Low complexity" evidence="1">
    <location>
        <begin position="205"/>
        <end position="283"/>
    </location>
</feature>
<feature type="region of interest" description="Disordered" evidence="1">
    <location>
        <begin position="1"/>
        <end position="105"/>
    </location>
</feature>
<dbReference type="InterPro" id="IPR036365">
    <property type="entry name" value="PGBD-like_sf"/>
</dbReference>
<dbReference type="InterPro" id="IPR036366">
    <property type="entry name" value="PGBDSf"/>
</dbReference>
<evidence type="ECO:0000259" key="3">
    <source>
        <dbReference type="Pfam" id="PF01471"/>
    </source>
</evidence>
<feature type="transmembrane region" description="Helical" evidence="2">
    <location>
        <begin position="166"/>
        <end position="190"/>
    </location>
</feature>
<dbReference type="InterPro" id="IPR002477">
    <property type="entry name" value="Peptidoglycan-bd-like"/>
</dbReference>
<evidence type="ECO:0000256" key="1">
    <source>
        <dbReference type="SAM" id="MobiDB-lite"/>
    </source>
</evidence>
<sequence>MTDPNGHVCPECETPRAPDGTPSCGCAQRASDALRDARTAEAAAAGDFDPLRIRPYVELGAAGAGGASETPGTPGSAEGESSGSTAPAATAGAAGTDEDPSATVRLKAVPPDATMRLAALPSEPRAADVRLFQDQERGPGQGRGRHREAGRAAASDGRPRRRRRTAVLAAAAATVTVAAAAGFASGLFSYDTPARDAALPKDVRASVPDSSSEAASVSPSASASAATRAPSASASASPSTSPSPSASESAPEASASPSPSRSTAGPTQSSGTAGTTASAQPPSDTSEGIGATTLRRGDRGPEVTELQLRLRQLGLYQGGPDGRFGRHVEDAVRRYQWARGISGDEMGVYGRFTRASLESETTEP</sequence>
<feature type="domain" description="Peptidoglycan binding-like" evidence="3">
    <location>
        <begin position="299"/>
        <end position="357"/>
    </location>
</feature>
<evidence type="ECO:0000313" key="5">
    <source>
        <dbReference type="Proteomes" id="UP001501759"/>
    </source>
</evidence>
<accession>A0ABP9IK54</accession>
<gene>
    <name evidence="4" type="ORF">GCM10023335_13920</name>
</gene>
<dbReference type="Gene3D" id="1.10.101.10">
    <property type="entry name" value="PGBD-like superfamily/PGBD"/>
    <property type="match status" value="1"/>
</dbReference>
<feature type="region of interest" description="Disordered" evidence="1">
    <location>
        <begin position="135"/>
        <end position="165"/>
    </location>
</feature>